<accession>A0A410RTX0</accession>
<dbReference type="GO" id="GO:0031177">
    <property type="term" value="F:phosphopantetheine binding"/>
    <property type="evidence" value="ECO:0007669"/>
    <property type="project" value="InterPro"/>
</dbReference>
<name>A0A410RTX0_CORCK</name>
<organism evidence="4 5">
    <name type="scientific">Corallococcus coralloides</name>
    <name type="common">Myxococcus coralloides</name>
    <dbReference type="NCBI Taxonomy" id="184914"/>
    <lineage>
        <taxon>Bacteria</taxon>
        <taxon>Pseudomonadati</taxon>
        <taxon>Myxococcota</taxon>
        <taxon>Myxococcia</taxon>
        <taxon>Myxococcales</taxon>
        <taxon>Cystobacterineae</taxon>
        <taxon>Myxococcaceae</taxon>
        <taxon>Corallococcus</taxon>
    </lineage>
</organism>
<gene>
    <name evidence="4" type="primary">lgrC2_3</name>
    <name evidence="4" type="ORF">EJ065_3774</name>
</gene>
<dbReference type="EMBL" id="CP034669">
    <property type="protein sequence ID" value="QAT85335.1"/>
    <property type="molecule type" value="Genomic_DNA"/>
</dbReference>
<protein>
    <submittedName>
        <fullName evidence="4">Non-ribosomal peptide synthase</fullName>
    </submittedName>
</protein>
<sequence length="86" mass="9128">MPSIPSAESLSGWLSSRIAAYVQREPGEIRADVPLAEYGLDSVYALTLAGDLEDHLGLPLDPTLMWDHPTIAGLTQALIQVLSAAA</sequence>
<reference evidence="4 5" key="1">
    <citation type="submission" date="2018-12" db="EMBL/GenBank/DDBJ databases">
        <title>Complete Genome Sequence of the Corallopyronin A producing Myxobacterium Corallococcus coralloides B035.</title>
        <authorList>
            <person name="Bouhired S.M."/>
            <person name="Rupp O."/>
            <person name="Blom J."/>
            <person name="Schaeberle T.F."/>
            <person name="Kehraus S."/>
            <person name="Schiefer A."/>
            <person name="Pfarr K."/>
            <person name="Goesmann A."/>
            <person name="Hoerauf A."/>
            <person name="Koenig G.M."/>
        </authorList>
    </citation>
    <scope>NUCLEOTIDE SEQUENCE [LARGE SCALE GENOMIC DNA]</scope>
    <source>
        <strain evidence="4 5">B035</strain>
    </source>
</reference>
<dbReference type="PROSITE" id="PS50075">
    <property type="entry name" value="CARRIER"/>
    <property type="match status" value="1"/>
</dbReference>
<dbReference type="AlphaFoldDB" id="A0A410RTX0"/>
<proteinExistence type="predicted"/>
<evidence type="ECO:0000256" key="1">
    <source>
        <dbReference type="ARBA" id="ARBA00022450"/>
    </source>
</evidence>
<feature type="domain" description="Carrier" evidence="3">
    <location>
        <begin position="5"/>
        <end position="82"/>
    </location>
</feature>
<dbReference type="InterPro" id="IPR036736">
    <property type="entry name" value="ACP-like_sf"/>
</dbReference>
<evidence type="ECO:0000259" key="3">
    <source>
        <dbReference type="PROSITE" id="PS50075"/>
    </source>
</evidence>
<evidence type="ECO:0000313" key="5">
    <source>
        <dbReference type="Proteomes" id="UP000288758"/>
    </source>
</evidence>
<dbReference type="SMART" id="SM00823">
    <property type="entry name" value="PKS_PP"/>
    <property type="match status" value="1"/>
</dbReference>
<dbReference type="SUPFAM" id="SSF47336">
    <property type="entry name" value="ACP-like"/>
    <property type="match status" value="1"/>
</dbReference>
<dbReference type="SMART" id="SM01294">
    <property type="entry name" value="PKS_PP_betabranch"/>
    <property type="match status" value="1"/>
</dbReference>
<dbReference type="RefSeq" id="WP_128797122.1">
    <property type="nucleotide sequence ID" value="NZ_CP034669.1"/>
</dbReference>
<evidence type="ECO:0000313" key="4">
    <source>
        <dbReference type="EMBL" id="QAT85335.1"/>
    </source>
</evidence>
<keyword evidence="2" id="KW-0597">Phosphoprotein</keyword>
<dbReference type="InterPro" id="IPR020806">
    <property type="entry name" value="PKS_PP-bd"/>
</dbReference>
<dbReference type="InterPro" id="IPR009081">
    <property type="entry name" value="PP-bd_ACP"/>
</dbReference>
<dbReference type="Gene3D" id="1.10.1200.10">
    <property type="entry name" value="ACP-like"/>
    <property type="match status" value="1"/>
</dbReference>
<dbReference type="Proteomes" id="UP000288758">
    <property type="component" value="Chromosome"/>
</dbReference>
<evidence type="ECO:0000256" key="2">
    <source>
        <dbReference type="ARBA" id="ARBA00022553"/>
    </source>
</evidence>
<dbReference type="Pfam" id="PF00550">
    <property type="entry name" value="PP-binding"/>
    <property type="match status" value="1"/>
</dbReference>
<keyword evidence="1" id="KW-0596">Phosphopantetheine</keyword>